<dbReference type="AlphaFoldDB" id="A0A1I0WRS4"/>
<evidence type="ECO:0000259" key="9">
    <source>
        <dbReference type="PROSITE" id="PS50928"/>
    </source>
</evidence>
<feature type="transmembrane region" description="Helical" evidence="8">
    <location>
        <begin position="51"/>
        <end position="77"/>
    </location>
</feature>
<keyword evidence="6 8" id="KW-1133">Transmembrane helix</keyword>
<dbReference type="EMBL" id="FOKG01000002">
    <property type="protein sequence ID" value="SFA91472.1"/>
    <property type="molecule type" value="Genomic_DNA"/>
</dbReference>
<dbReference type="Proteomes" id="UP000243799">
    <property type="component" value="Unassembled WGS sequence"/>
</dbReference>
<dbReference type="CDD" id="cd06261">
    <property type="entry name" value="TM_PBP2"/>
    <property type="match status" value="1"/>
</dbReference>
<dbReference type="SUPFAM" id="SSF161098">
    <property type="entry name" value="MetI-like"/>
    <property type="match status" value="1"/>
</dbReference>
<name>A0A1I0WRS4_9PSEU</name>
<dbReference type="GO" id="GO:0022857">
    <property type="term" value="F:transmembrane transporter activity"/>
    <property type="evidence" value="ECO:0007669"/>
    <property type="project" value="InterPro"/>
</dbReference>
<dbReference type="GO" id="GO:0006865">
    <property type="term" value="P:amino acid transport"/>
    <property type="evidence" value="ECO:0007669"/>
    <property type="project" value="UniProtKB-KW"/>
</dbReference>
<feature type="domain" description="ABC transmembrane type-1" evidence="9">
    <location>
        <begin position="15"/>
        <end position="199"/>
    </location>
</feature>
<dbReference type="Gene3D" id="1.10.3720.10">
    <property type="entry name" value="MetI-like"/>
    <property type="match status" value="1"/>
</dbReference>
<dbReference type="InterPro" id="IPR014342">
    <property type="entry name" value="Ectoine_EhuC"/>
</dbReference>
<keyword evidence="7 8" id="KW-0472">Membrane</keyword>
<dbReference type="STRING" id="490629.SAMN05216266_102164"/>
<comment type="similarity">
    <text evidence="8">Belongs to the binding-protein-dependent transport system permease family.</text>
</comment>
<keyword evidence="3" id="KW-1003">Cell membrane</keyword>
<dbReference type="PANTHER" id="PTHR30614">
    <property type="entry name" value="MEMBRANE COMPONENT OF AMINO ACID ABC TRANSPORTER"/>
    <property type="match status" value="1"/>
</dbReference>
<evidence type="ECO:0000313" key="10">
    <source>
        <dbReference type="EMBL" id="SFA91472.1"/>
    </source>
</evidence>
<comment type="subcellular location">
    <subcellularLocation>
        <location evidence="1 8">Cell membrane</location>
        <topology evidence="1 8">Multi-pass membrane protein</topology>
    </subcellularLocation>
</comment>
<dbReference type="NCBIfam" id="TIGR01726">
    <property type="entry name" value="HEQRo_perm_3TM"/>
    <property type="match status" value="1"/>
</dbReference>
<dbReference type="PROSITE" id="PS50928">
    <property type="entry name" value="ABC_TM1"/>
    <property type="match status" value="1"/>
</dbReference>
<evidence type="ECO:0000256" key="8">
    <source>
        <dbReference type="RuleBase" id="RU363032"/>
    </source>
</evidence>
<protein>
    <submittedName>
        <fullName evidence="10">Amino acid ABC transporter membrane protein 1, PAAT family</fullName>
    </submittedName>
</protein>
<feature type="transmembrane region" description="Helical" evidence="8">
    <location>
        <begin position="183"/>
        <end position="206"/>
    </location>
</feature>
<evidence type="ECO:0000256" key="7">
    <source>
        <dbReference type="ARBA" id="ARBA00023136"/>
    </source>
</evidence>
<keyword evidence="5" id="KW-0029">Amino-acid transport</keyword>
<evidence type="ECO:0000256" key="1">
    <source>
        <dbReference type="ARBA" id="ARBA00004651"/>
    </source>
</evidence>
<dbReference type="GO" id="GO:0043190">
    <property type="term" value="C:ATP-binding cassette (ABC) transporter complex"/>
    <property type="evidence" value="ECO:0007669"/>
    <property type="project" value="InterPro"/>
</dbReference>
<evidence type="ECO:0000256" key="5">
    <source>
        <dbReference type="ARBA" id="ARBA00022970"/>
    </source>
</evidence>
<dbReference type="OrthoDB" id="9814902at2"/>
<dbReference type="NCBIfam" id="TIGR03004">
    <property type="entry name" value="ectoine_ehuC"/>
    <property type="match status" value="1"/>
</dbReference>
<dbReference type="InterPro" id="IPR010065">
    <property type="entry name" value="AA_ABC_transptr_permease_3TM"/>
</dbReference>
<dbReference type="InterPro" id="IPR035906">
    <property type="entry name" value="MetI-like_sf"/>
</dbReference>
<accession>A0A1I0WRS4</accession>
<sequence length="233" mass="25766">MDVVFDNIPLLWQGLQVTLQVTLLASLLMVFVAFTAGLARLSTHWIIRAPAAVFVEVFRGTSLIVQMFWFFFALPLFGVEMTPLMAGVLALGLNEGAYAAEIVRGTISSRPKGQTEACIALGIPPAKRMRRILIPQSIPAMLPPFGNVLVDLLKNTSLVSFVTVLDLTYQANLLRTNTGETTAIYLTLLVIYFALSLLLSWLIRWLERRFAIDRKTGSMKGGRKRLLLGGVRA</sequence>
<keyword evidence="2 8" id="KW-0813">Transport</keyword>
<keyword evidence="4 8" id="KW-0812">Transmembrane</keyword>
<evidence type="ECO:0000256" key="2">
    <source>
        <dbReference type="ARBA" id="ARBA00022448"/>
    </source>
</evidence>
<gene>
    <name evidence="10" type="ORF">SAMN05216266_102164</name>
</gene>
<evidence type="ECO:0000256" key="4">
    <source>
        <dbReference type="ARBA" id="ARBA00022692"/>
    </source>
</evidence>
<dbReference type="Pfam" id="PF00528">
    <property type="entry name" value="BPD_transp_1"/>
    <property type="match status" value="1"/>
</dbReference>
<evidence type="ECO:0000256" key="3">
    <source>
        <dbReference type="ARBA" id="ARBA00022475"/>
    </source>
</evidence>
<dbReference type="PANTHER" id="PTHR30614:SF0">
    <property type="entry name" value="L-CYSTINE TRANSPORT SYSTEM PERMEASE PROTEIN TCYL"/>
    <property type="match status" value="1"/>
</dbReference>
<organism evidence="10 11">
    <name type="scientific">Amycolatopsis marina</name>
    <dbReference type="NCBI Taxonomy" id="490629"/>
    <lineage>
        <taxon>Bacteria</taxon>
        <taxon>Bacillati</taxon>
        <taxon>Actinomycetota</taxon>
        <taxon>Actinomycetes</taxon>
        <taxon>Pseudonocardiales</taxon>
        <taxon>Pseudonocardiaceae</taxon>
        <taxon>Amycolatopsis</taxon>
    </lineage>
</organism>
<proteinExistence type="inferred from homology"/>
<evidence type="ECO:0000256" key="6">
    <source>
        <dbReference type="ARBA" id="ARBA00022989"/>
    </source>
</evidence>
<reference evidence="11" key="1">
    <citation type="submission" date="2016-10" db="EMBL/GenBank/DDBJ databases">
        <authorList>
            <person name="Varghese N."/>
            <person name="Submissions S."/>
        </authorList>
    </citation>
    <scope>NUCLEOTIDE SEQUENCE [LARGE SCALE GENOMIC DNA]</scope>
    <source>
        <strain evidence="11">CGMCC 4.3568</strain>
    </source>
</reference>
<dbReference type="RefSeq" id="WP_091670223.1">
    <property type="nucleotide sequence ID" value="NZ_FOKG01000002.1"/>
</dbReference>
<dbReference type="InterPro" id="IPR043429">
    <property type="entry name" value="ArtM/GltK/GlnP/TcyL/YhdX-like"/>
</dbReference>
<dbReference type="InterPro" id="IPR000515">
    <property type="entry name" value="MetI-like"/>
</dbReference>
<evidence type="ECO:0000313" key="11">
    <source>
        <dbReference type="Proteomes" id="UP000243799"/>
    </source>
</evidence>
<keyword evidence="11" id="KW-1185">Reference proteome</keyword>
<feature type="transmembrane region" description="Helical" evidence="8">
    <location>
        <begin position="20"/>
        <end position="39"/>
    </location>
</feature>